<accession>A0A5D0NML1</accession>
<comment type="caution">
    <text evidence="8">The sequence shown here is derived from an EMBL/GenBank/DDBJ whole genome shotgun (WGS) entry which is preliminary data.</text>
</comment>
<name>A0A5D0NML1_9ACTN</name>
<keyword evidence="4" id="KW-0812">Transmembrane</keyword>
<evidence type="ECO:0000256" key="5">
    <source>
        <dbReference type="SAM" id="SignalP"/>
    </source>
</evidence>
<gene>
    <name evidence="8" type="ORF">FXF69_19045</name>
</gene>
<proteinExistence type="predicted"/>
<dbReference type="Pfam" id="PF07730">
    <property type="entry name" value="HisKA_3"/>
    <property type="match status" value="1"/>
</dbReference>
<dbReference type="CDD" id="cd16917">
    <property type="entry name" value="HATPase_UhpB-NarQ-NarX-like"/>
    <property type="match status" value="1"/>
</dbReference>
<dbReference type="Pfam" id="PF02518">
    <property type="entry name" value="HATPase_c"/>
    <property type="match status" value="1"/>
</dbReference>
<dbReference type="GO" id="GO:0046983">
    <property type="term" value="F:protein dimerization activity"/>
    <property type="evidence" value="ECO:0007669"/>
    <property type="project" value="InterPro"/>
</dbReference>
<keyword evidence="5" id="KW-0732">Signal</keyword>
<keyword evidence="9" id="KW-1185">Reference proteome</keyword>
<dbReference type="InterPro" id="IPR036890">
    <property type="entry name" value="HATPase_C_sf"/>
</dbReference>
<keyword evidence="1" id="KW-0808">Transferase</keyword>
<evidence type="ECO:0000259" key="7">
    <source>
        <dbReference type="Pfam" id="PF07730"/>
    </source>
</evidence>
<feature type="transmembrane region" description="Helical" evidence="4">
    <location>
        <begin position="242"/>
        <end position="261"/>
    </location>
</feature>
<feature type="transmembrane region" description="Helical" evidence="4">
    <location>
        <begin position="39"/>
        <end position="57"/>
    </location>
</feature>
<keyword evidence="4" id="KW-1133">Transmembrane helix</keyword>
<dbReference type="InterPro" id="IPR011712">
    <property type="entry name" value="Sig_transdc_His_kin_sub3_dim/P"/>
</dbReference>
<protein>
    <submittedName>
        <fullName evidence="8">Two-component sensor histidine kinase</fullName>
    </submittedName>
</protein>
<evidence type="ECO:0000256" key="1">
    <source>
        <dbReference type="ARBA" id="ARBA00022679"/>
    </source>
</evidence>
<feature type="transmembrane region" description="Helical" evidence="4">
    <location>
        <begin position="306"/>
        <end position="325"/>
    </location>
</feature>
<evidence type="ECO:0000256" key="3">
    <source>
        <dbReference type="ARBA" id="ARBA00023012"/>
    </source>
</evidence>
<dbReference type="RefSeq" id="WP_148344396.1">
    <property type="nucleotide sequence ID" value="NZ_VSFG01000003.1"/>
</dbReference>
<evidence type="ECO:0000256" key="2">
    <source>
        <dbReference type="ARBA" id="ARBA00022777"/>
    </source>
</evidence>
<feature type="transmembrane region" description="Helical" evidence="4">
    <location>
        <begin position="216"/>
        <end position="236"/>
    </location>
</feature>
<feature type="transmembrane region" description="Helical" evidence="4">
    <location>
        <begin position="273"/>
        <end position="294"/>
    </location>
</feature>
<dbReference type="GO" id="GO:0016020">
    <property type="term" value="C:membrane"/>
    <property type="evidence" value="ECO:0007669"/>
    <property type="project" value="InterPro"/>
</dbReference>
<evidence type="ECO:0000256" key="4">
    <source>
        <dbReference type="SAM" id="Phobius"/>
    </source>
</evidence>
<evidence type="ECO:0000313" key="9">
    <source>
        <dbReference type="Proteomes" id="UP000323380"/>
    </source>
</evidence>
<dbReference type="STRING" id="1220554.GCA_001552135_04618"/>
<dbReference type="SUPFAM" id="SSF55874">
    <property type="entry name" value="ATPase domain of HSP90 chaperone/DNA topoisomerase II/histidine kinase"/>
    <property type="match status" value="1"/>
</dbReference>
<dbReference type="PANTHER" id="PTHR24421">
    <property type="entry name" value="NITRATE/NITRITE SENSOR PROTEIN NARX-RELATED"/>
    <property type="match status" value="1"/>
</dbReference>
<feature type="transmembrane region" description="Helical" evidence="4">
    <location>
        <begin position="69"/>
        <end position="90"/>
    </location>
</feature>
<feature type="chain" id="PRO_5038830530" evidence="5">
    <location>
        <begin position="22"/>
        <end position="668"/>
    </location>
</feature>
<evidence type="ECO:0000259" key="6">
    <source>
        <dbReference type="Pfam" id="PF02518"/>
    </source>
</evidence>
<evidence type="ECO:0000313" key="8">
    <source>
        <dbReference type="EMBL" id="TYB45529.1"/>
    </source>
</evidence>
<dbReference type="GO" id="GO:0000155">
    <property type="term" value="F:phosphorelay sensor kinase activity"/>
    <property type="evidence" value="ECO:0007669"/>
    <property type="project" value="InterPro"/>
</dbReference>
<dbReference type="InterPro" id="IPR050482">
    <property type="entry name" value="Sensor_HK_TwoCompSys"/>
</dbReference>
<keyword evidence="2 8" id="KW-0418">Kinase</keyword>
<feature type="domain" description="Histidine kinase/HSP90-like ATPase" evidence="6">
    <location>
        <begin position="578"/>
        <end position="663"/>
    </location>
</feature>
<feature type="transmembrane region" description="Helical" evidence="4">
    <location>
        <begin position="181"/>
        <end position="204"/>
    </location>
</feature>
<dbReference type="Proteomes" id="UP000323380">
    <property type="component" value="Unassembled WGS sequence"/>
</dbReference>
<dbReference type="Gene3D" id="3.30.565.10">
    <property type="entry name" value="Histidine kinase-like ATPase, C-terminal domain"/>
    <property type="match status" value="1"/>
</dbReference>
<feature type="transmembrane region" description="Helical" evidence="4">
    <location>
        <begin position="138"/>
        <end position="161"/>
    </location>
</feature>
<feature type="domain" description="Signal transduction histidine kinase subgroup 3 dimerisation and phosphoacceptor" evidence="7">
    <location>
        <begin position="468"/>
        <end position="535"/>
    </location>
</feature>
<feature type="transmembrane region" description="Helical" evidence="4">
    <location>
        <begin position="102"/>
        <end position="126"/>
    </location>
</feature>
<dbReference type="AlphaFoldDB" id="A0A5D0NML1"/>
<sequence>MTPRGMAAALLGLALAEAAVAAGAGAWSGLGWDRLVDLLVFSNAVIGLALAVSGWPIAGHRPRNPIGWLLLAGGLCFLTTAAGTALLGVASAHDLRGPGWTALATVVNAAFPWMLCPLLPLVLLLFPDGRLPGPRWRLLAVPLAAGALLFAASSLVPTMGLASELGYDDPIGWDAPALRTWGGPLATVSIACAYLGALAALVVRYRRGGERTRRRLLWLVPAASIMVAVFLADAVLDLQSVFAILPIALVPLAIMVAVLRHELLDIRLVISRSVLYLLLTLGVVAAYLALITMLDGALRRHVPAGASVAATLVIALAFNPVRIVLQRLLDRSFYGARRDPLRAVAEVGARLGDADGGLDGVLESLCGALKLPSASIVVRGGRVAAYGTPAEVRHVFPLRHGDDELGELVIGLRAGESRLDPSDERVIGLLAAPVAVAVHAGLLADRAGELAEALRRSRERVITGREEERRRMRRDLHDGLGPILTGVVLNADAARHLLATDPARAGDLLGTLREQATEAVDDIRRLVYDLRPPALDGMGLTGALREHALALTRRADGSPLTVTVHATEPAPELPAAVEVAAYRIVTEALTNVARHSTAASATVVLASGPDALRLRVEDDGANHAPWVPGVGLGSIRERAAELGGTCDLDPAPTGGRVSITIPLGKEPA</sequence>
<organism evidence="8 9">
    <name type="scientific">Actinomadura chibensis</name>
    <dbReference type="NCBI Taxonomy" id="392828"/>
    <lineage>
        <taxon>Bacteria</taxon>
        <taxon>Bacillati</taxon>
        <taxon>Actinomycetota</taxon>
        <taxon>Actinomycetes</taxon>
        <taxon>Streptosporangiales</taxon>
        <taxon>Thermomonosporaceae</taxon>
        <taxon>Actinomadura</taxon>
    </lineage>
</organism>
<feature type="signal peptide" evidence="5">
    <location>
        <begin position="1"/>
        <end position="21"/>
    </location>
</feature>
<keyword evidence="3" id="KW-0902">Two-component regulatory system</keyword>
<reference evidence="8 9" key="1">
    <citation type="submission" date="2019-08" db="EMBL/GenBank/DDBJ databases">
        <title>Actinomadura sp. nov. CYP1-5 isolated from mountain soil.</title>
        <authorList>
            <person name="Songsumanus A."/>
            <person name="Kuncharoen N."/>
            <person name="Kudo T."/>
            <person name="Yuki M."/>
            <person name="Igarashi Y."/>
            <person name="Tanasupawat S."/>
        </authorList>
    </citation>
    <scope>NUCLEOTIDE SEQUENCE [LARGE SCALE GENOMIC DNA]</scope>
    <source>
        <strain evidence="8 9">JCM 14158</strain>
    </source>
</reference>
<dbReference type="Gene3D" id="1.20.5.1930">
    <property type="match status" value="1"/>
</dbReference>
<keyword evidence="4" id="KW-0472">Membrane</keyword>
<dbReference type="InterPro" id="IPR003594">
    <property type="entry name" value="HATPase_dom"/>
</dbReference>
<dbReference type="EMBL" id="VSFG01000003">
    <property type="protein sequence ID" value="TYB45529.1"/>
    <property type="molecule type" value="Genomic_DNA"/>
</dbReference>